<sequence length="556" mass="61357">MSSARPVAESSVLGDKRSLLTLADEARRDEERVEKYGGDDPEDPPPQADTKAPAGEVKVQPVQAEPDPNLVTWSPGELDNPNNWSRRYKWFVTLLNSFMLLNVTFASSAPTAGAHAVAEALHSSNEISYLITALFLFGYVVGPIFWGPGSEMFGRRPVVILTMTCHTLLHLGQSRAPNMQTLLITRFLGGFFASGPLNNAGGVLADTWDALDRGPATSVMFTCIFIGPALGPLVGGFVVSSYLGWRWVFWVMMIFAATCAICAILFFPETYTPVLLAKKARRLRKADPVANKDLYAESERHPWTLHSLLERTLFRPFIMLSEELILVLVTLYLSVVYGIIYALFQIIPFVFARTRHFTVSQTGLIFIGVGTGCTLGAGVNYLFSRHYPRLMKTWRGFPPPEERLLAAMAAGPLLVIGIFWLGWTGNYESVPWYVPMLSTIPIGMAVNMLFMSFLSYLVDTYLMYAASAFAANTMIRSGFAAAFPLFTTQMFEGMGTNWAATLLGLLAAALAPIPFLFYKYGARIRQNSHFAPCLDLKIAKTLAEERAAAGGEKQEV</sequence>
<reference evidence="1" key="1">
    <citation type="submission" date="2021-03" db="EMBL/GenBank/DDBJ databases">
        <authorList>
            <consortium name="DOE Joint Genome Institute"/>
            <person name="Ahrendt S."/>
            <person name="Looney B.P."/>
            <person name="Miyauchi S."/>
            <person name="Morin E."/>
            <person name="Drula E."/>
            <person name="Courty P.E."/>
            <person name="Chicoki N."/>
            <person name="Fauchery L."/>
            <person name="Kohler A."/>
            <person name="Kuo A."/>
            <person name="Labutti K."/>
            <person name="Pangilinan J."/>
            <person name="Lipzen A."/>
            <person name="Riley R."/>
            <person name="Andreopoulos W."/>
            <person name="He G."/>
            <person name="Johnson J."/>
            <person name="Barry K.W."/>
            <person name="Grigoriev I.V."/>
            <person name="Nagy L."/>
            <person name="Hibbett D."/>
            <person name="Henrissat B."/>
            <person name="Matheny P.B."/>
            <person name="Labbe J."/>
            <person name="Martin F."/>
        </authorList>
    </citation>
    <scope>NUCLEOTIDE SEQUENCE</scope>
    <source>
        <strain evidence="1">HHB10654</strain>
    </source>
</reference>
<gene>
    <name evidence="1" type="ORF">BV25DRAFT_1831383</name>
</gene>
<dbReference type="EMBL" id="MU277250">
    <property type="protein sequence ID" value="KAI0057231.1"/>
    <property type="molecule type" value="Genomic_DNA"/>
</dbReference>
<comment type="caution">
    <text evidence="1">The sequence shown here is derived from an EMBL/GenBank/DDBJ whole genome shotgun (WGS) entry which is preliminary data.</text>
</comment>
<evidence type="ECO:0000313" key="1">
    <source>
        <dbReference type="EMBL" id="KAI0057231.1"/>
    </source>
</evidence>
<evidence type="ECO:0000313" key="2">
    <source>
        <dbReference type="Proteomes" id="UP000814140"/>
    </source>
</evidence>
<organism evidence="1 2">
    <name type="scientific">Artomyces pyxidatus</name>
    <dbReference type="NCBI Taxonomy" id="48021"/>
    <lineage>
        <taxon>Eukaryota</taxon>
        <taxon>Fungi</taxon>
        <taxon>Dikarya</taxon>
        <taxon>Basidiomycota</taxon>
        <taxon>Agaricomycotina</taxon>
        <taxon>Agaricomycetes</taxon>
        <taxon>Russulales</taxon>
        <taxon>Auriscalpiaceae</taxon>
        <taxon>Artomyces</taxon>
    </lineage>
</organism>
<accession>A0ACB8SNC8</accession>
<reference evidence="1" key="2">
    <citation type="journal article" date="2022" name="New Phytol.">
        <title>Evolutionary transition to the ectomycorrhizal habit in the genomes of a hyperdiverse lineage of mushroom-forming fungi.</title>
        <authorList>
            <person name="Looney B."/>
            <person name="Miyauchi S."/>
            <person name="Morin E."/>
            <person name="Drula E."/>
            <person name="Courty P.E."/>
            <person name="Kohler A."/>
            <person name="Kuo A."/>
            <person name="LaButti K."/>
            <person name="Pangilinan J."/>
            <person name="Lipzen A."/>
            <person name="Riley R."/>
            <person name="Andreopoulos W."/>
            <person name="He G."/>
            <person name="Johnson J."/>
            <person name="Nolan M."/>
            <person name="Tritt A."/>
            <person name="Barry K.W."/>
            <person name="Grigoriev I.V."/>
            <person name="Nagy L.G."/>
            <person name="Hibbett D."/>
            <person name="Henrissat B."/>
            <person name="Matheny P.B."/>
            <person name="Labbe J."/>
            <person name="Martin F.M."/>
        </authorList>
    </citation>
    <scope>NUCLEOTIDE SEQUENCE</scope>
    <source>
        <strain evidence="1">HHB10654</strain>
    </source>
</reference>
<proteinExistence type="predicted"/>
<name>A0ACB8SNC8_9AGAM</name>
<keyword evidence="2" id="KW-1185">Reference proteome</keyword>
<protein>
    <submittedName>
        <fullName evidence="1">MFS general substrate transporter</fullName>
    </submittedName>
</protein>
<dbReference type="Proteomes" id="UP000814140">
    <property type="component" value="Unassembled WGS sequence"/>
</dbReference>